<accession>A0A6A7Y8W8</accession>
<organism evidence="6 7">
    <name type="scientific">Segnochrobactrum spirostomi</name>
    <dbReference type="NCBI Taxonomy" id="2608987"/>
    <lineage>
        <taxon>Bacteria</taxon>
        <taxon>Pseudomonadati</taxon>
        <taxon>Pseudomonadota</taxon>
        <taxon>Alphaproteobacteria</taxon>
        <taxon>Hyphomicrobiales</taxon>
        <taxon>Segnochrobactraceae</taxon>
        <taxon>Segnochrobactrum</taxon>
    </lineage>
</organism>
<evidence type="ECO:0000256" key="2">
    <source>
        <dbReference type="ARBA" id="ARBA00007639"/>
    </source>
</evidence>
<dbReference type="Proteomes" id="UP000332515">
    <property type="component" value="Unassembled WGS sequence"/>
</dbReference>
<dbReference type="GO" id="GO:0030313">
    <property type="term" value="C:cell envelope"/>
    <property type="evidence" value="ECO:0007669"/>
    <property type="project" value="UniProtKB-SubCell"/>
</dbReference>
<evidence type="ECO:0000256" key="3">
    <source>
        <dbReference type="ARBA" id="ARBA00022729"/>
    </source>
</evidence>
<dbReference type="InterPro" id="IPR025997">
    <property type="entry name" value="SBP_2_dom"/>
</dbReference>
<evidence type="ECO:0000313" key="7">
    <source>
        <dbReference type="Proteomes" id="UP000332515"/>
    </source>
</evidence>
<protein>
    <submittedName>
        <fullName evidence="6">Substrate-binding domain-containing protein</fullName>
    </submittedName>
</protein>
<evidence type="ECO:0000256" key="4">
    <source>
        <dbReference type="SAM" id="MobiDB-lite"/>
    </source>
</evidence>
<keyword evidence="7" id="KW-1185">Reference proteome</keyword>
<dbReference type="PANTHER" id="PTHR46847:SF1">
    <property type="entry name" value="D-ALLOSE-BINDING PERIPLASMIC PROTEIN-RELATED"/>
    <property type="match status" value="1"/>
</dbReference>
<evidence type="ECO:0000259" key="5">
    <source>
        <dbReference type="Pfam" id="PF13407"/>
    </source>
</evidence>
<sequence length="371" mass="38662">MRIGPRMSDPCERRTGDQRRPSGNRNRNRRLPSGRSPTGRKRMRVMGLAAGLCLALAMAGGTAQAAPDTSCAGKTFVFFPGGAEGDSFASIVYSGAKLAAEQTGCRVDYVWSDWNPQKMVQQFSEAIARKPTGISIMGHPGEAALGPLVDQARQAGILVTTSNVDLPNKEAQYKGDGLGYVGAKLYGAGQALGEGAIKACGLKSGDTVFLWGLLGQEGRGQRTKGVQDALEKAGLKVDYLEISDAINGDAAQGIPVFSSFVASHPDVKAVITDHGALTATIPAYIQASGKKPGEICGAGFDLSAATAKAIEDGAVSVVLDQQPFLQGYLPIIQLYLTSKFGFAGMDIDTGAALITKDNIAAVAPLAAEGIR</sequence>
<dbReference type="Gene3D" id="3.40.50.2300">
    <property type="match status" value="2"/>
</dbReference>
<evidence type="ECO:0000256" key="1">
    <source>
        <dbReference type="ARBA" id="ARBA00004196"/>
    </source>
</evidence>
<dbReference type="CDD" id="cd19966">
    <property type="entry name" value="PBP1_ABC_sugar_binding-like"/>
    <property type="match status" value="1"/>
</dbReference>
<comment type="caution">
    <text evidence="6">The sequence shown here is derived from an EMBL/GenBank/DDBJ whole genome shotgun (WGS) entry which is preliminary data.</text>
</comment>
<dbReference type="Pfam" id="PF13407">
    <property type="entry name" value="Peripla_BP_4"/>
    <property type="match status" value="1"/>
</dbReference>
<comment type="subcellular location">
    <subcellularLocation>
        <location evidence="1">Cell envelope</location>
    </subcellularLocation>
</comment>
<feature type="domain" description="Periplasmic binding protein" evidence="5">
    <location>
        <begin position="84"/>
        <end position="331"/>
    </location>
</feature>
<comment type="similarity">
    <text evidence="2">Belongs to the bacterial solute-binding protein 2 family.</text>
</comment>
<feature type="compositionally biased region" description="Basic and acidic residues" evidence="4">
    <location>
        <begin position="9"/>
        <end position="20"/>
    </location>
</feature>
<dbReference type="GO" id="GO:0030246">
    <property type="term" value="F:carbohydrate binding"/>
    <property type="evidence" value="ECO:0007669"/>
    <property type="project" value="UniProtKB-ARBA"/>
</dbReference>
<feature type="compositionally biased region" description="Basic residues" evidence="4">
    <location>
        <begin position="26"/>
        <end position="41"/>
    </location>
</feature>
<dbReference type="EMBL" id="VWNA01000001">
    <property type="protein sequence ID" value="MQT14428.1"/>
    <property type="molecule type" value="Genomic_DNA"/>
</dbReference>
<feature type="region of interest" description="Disordered" evidence="4">
    <location>
        <begin position="1"/>
        <end position="41"/>
    </location>
</feature>
<keyword evidence="3" id="KW-0732">Signal</keyword>
<dbReference type="AlphaFoldDB" id="A0A6A7Y8W8"/>
<reference evidence="6 7" key="1">
    <citation type="submission" date="2019-09" db="EMBL/GenBank/DDBJ databases">
        <title>Segnochrobactrum spirostomi gen. nov., sp. nov., isolated from the ciliate Spirostomum cf. yagiui and description of a novel family, Segnochrobactraceae fam. nov. within the order Rhizobiales of the class Alphaproteobacteria.</title>
        <authorList>
            <person name="Akter S."/>
            <person name="Shazib S.U.A."/>
            <person name="Shin M.K."/>
        </authorList>
    </citation>
    <scope>NUCLEOTIDE SEQUENCE [LARGE SCALE GENOMIC DNA]</scope>
    <source>
        <strain evidence="6 7">Sp-1</strain>
    </source>
</reference>
<name>A0A6A7Y8W8_9HYPH</name>
<evidence type="ECO:0000313" key="6">
    <source>
        <dbReference type="EMBL" id="MQT14428.1"/>
    </source>
</evidence>
<proteinExistence type="inferred from homology"/>
<dbReference type="InterPro" id="IPR028082">
    <property type="entry name" value="Peripla_BP_I"/>
</dbReference>
<dbReference type="PANTHER" id="PTHR46847">
    <property type="entry name" value="D-ALLOSE-BINDING PERIPLASMIC PROTEIN-RELATED"/>
    <property type="match status" value="1"/>
</dbReference>
<dbReference type="SUPFAM" id="SSF53822">
    <property type="entry name" value="Periplasmic binding protein-like I"/>
    <property type="match status" value="1"/>
</dbReference>
<gene>
    <name evidence="6" type="ORF">F0357_17580</name>
</gene>